<dbReference type="Gene3D" id="3.40.50.300">
    <property type="entry name" value="P-loop containing nucleotide triphosphate hydrolases"/>
    <property type="match status" value="1"/>
</dbReference>
<dbReference type="InterPro" id="IPR056884">
    <property type="entry name" value="NPHP3-like_N"/>
</dbReference>
<evidence type="ECO:0000256" key="1">
    <source>
        <dbReference type="ARBA" id="ARBA00022737"/>
    </source>
</evidence>
<dbReference type="InterPro" id="IPR002110">
    <property type="entry name" value="Ankyrin_rpt"/>
</dbReference>
<dbReference type="InterPro" id="IPR027417">
    <property type="entry name" value="P-loop_NTPase"/>
</dbReference>
<dbReference type="SUPFAM" id="SSF48403">
    <property type="entry name" value="Ankyrin repeat"/>
    <property type="match status" value="1"/>
</dbReference>
<keyword evidence="1" id="KW-0677">Repeat</keyword>
<reference evidence="3" key="1">
    <citation type="submission" date="2021-10" db="EMBL/GenBank/DDBJ databases">
        <title>De novo Genome Assembly of Clathrus columnatus (Basidiomycota, Fungi) Using Illumina and Nanopore Sequence Data.</title>
        <authorList>
            <person name="Ogiso-Tanaka E."/>
            <person name="Itagaki H."/>
            <person name="Hosoya T."/>
            <person name="Hosaka K."/>
        </authorList>
    </citation>
    <scope>NUCLEOTIDE SEQUENCE</scope>
    <source>
        <strain evidence="3">MO-923</strain>
    </source>
</reference>
<feature type="domain" description="NACHT" evidence="2">
    <location>
        <begin position="206"/>
        <end position="347"/>
    </location>
</feature>
<dbReference type="InterPro" id="IPR036770">
    <property type="entry name" value="Ankyrin_rpt-contain_sf"/>
</dbReference>
<proteinExistence type="predicted"/>
<protein>
    <recommendedName>
        <fullName evidence="2">NACHT domain-containing protein</fullName>
    </recommendedName>
</protein>
<dbReference type="Pfam" id="PF24883">
    <property type="entry name" value="NPHP3_N"/>
    <property type="match status" value="1"/>
</dbReference>
<dbReference type="PANTHER" id="PTHR10039:SF16">
    <property type="entry name" value="GPI INOSITOL-DEACYLASE"/>
    <property type="match status" value="1"/>
</dbReference>
<dbReference type="SUPFAM" id="SSF52540">
    <property type="entry name" value="P-loop containing nucleoside triphosphate hydrolases"/>
    <property type="match status" value="1"/>
</dbReference>
<accession>A0AAV5AAW4</accession>
<name>A0AAV5AAW4_9AGAM</name>
<dbReference type="InterPro" id="IPR007111">
    <property type="entry name" value="NACHT_NTPase"/>
</dbReference>
<gene>
    <name evidence="3" type="ORF">Clacol_006014</name>
</gene>
<dbReference type="Proteomes" id="UP001050691">
    <property type="component" value="Unassembled WGS sequence"/>
</dbReference>
<sequence>MTDPLSITAAITGFIQFTTPIVAYIRSISNAPKDQRDALEEIERECVFLERTLSELKSLVEHYNTTGLQNSNDHVDFTFLVQCLGDCKRPLQKIMDQLQAPGSSSRIGLANRLKWPLRKEQMAKLVDSIDKCKHSITTLLSVKQYHVLTILQGEREETLRKSIIEWLWDIEIHSPLEDAQTKRHKDTGAWFLQGDSFKEYQEKSGKHIWLYGIPGCGKTILAASIISELRKHCQQSDSLGLAFFMISFRESQKQTVLIILKSIVAQLCQRLERIPKAIEDVYKANLAGPSRTCLFEILHALDKIFNKTYLVFDALDEILHTERPALMDILRKLITEFHNINLIVSSRRESFIVEGLPLSRLQEVCLTTSVVDADIELYISDLMKEDSRFKKLSSIIKTRIWEALTTGAHGMFRWVECQIDRLRGCRNANAIDIALASLPPTLDDTYRRILLRISDEDVPFAAKALACLAAAWTTLSVEQLAEAVIVEPDRMQIDHGERFMDPDDLVAVLGGLAMVELRDGWQVITLAHYSVLEFLTSERILDADLTKFNMYLHDADGYFASICKTYLIMDVLRTKNFRSKYNLDAYNTEYPLFTFACSGIGHQMKKIRSLEIRKKLELSLARTLYNEPYLWSNLNSVFFKQNDWFSPMFLFIELDMHSAIVMGIALGIHPKRQVTTVVTTPSLDSPLESAIRETDYEMVRFILHHTAHDEGYSGYRILESPFPLVSAVRDGDYHLVKLFIDRGFDDRCSSGYRSLKCNECCMALHRAVFTHHPRLETIQALLDNGCDINSVNLNGTVLASAVMHSYRHRLLHPEPTNFELTNFLLSAGAKLDPVYPRKDGRLFSLKGRLLVRAAWSSSPEMVRFLIDRGASYSIPLRNSDLVLPLFYSCPKVSSDENIYHFLSLVAAAASNPAFGDSILPILVSLNMDINGLDCIIGWGTNDSLRLEYCTALDYFETFYQLHMAESYEGFDYWDRHAYSKAINVLLKHGGKRLPRVDPSDSSLDGDSDDVMFATG</sequence>
<keyword evidence="4" id="KW-1185">Reference proteome</keyword>
<evidence type="ECO:0000313" key="3">
    <source>
        <dbReference type="EMBL" id="GJJ11776.1"/>
    </source>
</evidence>
<organism evidence="3 4">
    <name type="scientific">Clathrus columnatus</name>
    <dbReference type="NCBI Taxonomy" id="1419009"/>
    <lineage>
        <taxon>Eukaryota</taxon>
        <taxon>Fungi</taxon>
        <taxon>Dikarya</taxon>
        <taxon>Basidiomycota</taxon>
        <taxon>Agaricomycotina</taxon>
        <taxon>Agaricomycetes</taxon>
        <taxon>Phallomycetidae</taxon>
        <taxon>Phallales</taxon>
        <taxon>Clathraceae</taxon>
        <taxon>Clathrus</taxon>
    </lineage>
</organism>
<dbReference type="AlphaFoldDB" id="A0AAV5AAW4"/>
<evidence type="ECO:0000313" key="4">
    <source>
        <dbReference type="Proteomes" id="UP001050691"/>
    </source>
</evidence>
<dbReference type="Gene3D" id="1.25.40.20">
    <property type="entry name" value="Ankyrin repeat-containing domain"/>
    <property type="match status" value="1"/>
</dbReference>
<comment type="caution">
    <text evidence="3">The sequence shown here is derived from an EMBL/GenBank/DDBJ whole genome shotgun (WGS) entry which is preliminary data.</text>
</comment>
<dbReference type="SMART" id="SM00248">
    <property type="entry name" value="ANK"/>
    <property type="match status" value="4"/>
</dbReference>
<evidence type="ECO:0000259" key="2">
    <source>
        <dbReference type="PROSITE" id="PS50837"/>
    </source>
</evidence>
<dbReference type="PANTHER" id="PTHR10039">
    <property type="entry name" value="AMELOGENIN"/>
    <property type="match status" value="1"/>
</dbReference>
<dbReference type="EMBL" id="BPWL01000007">
    <property type="protein sequence ID" value="GJJ11776.1"/>
    <property type="molecule type" value="Genomic_DNA"/>
</dbReference>
<dbReference type="PROSITE" id="PS50837">
    <property type="entry name" value="NACHT"/>
    <property type="match status" value="1"/>
</dbReference>